<dbReference type="Proteomes" id="UP000004508">
    <property type="component" value="Unassembled WGS sequence"/>
</dbReference>
<feature type="domain" description="HTH hxlR-type" evidence="4">
    <location>
        <begin position="13"/>
        <end position="112"/>
    </location>
</feature>
<dbReference type="SUPFAM" id="SSF46785">
    <property type="entry name" value="Winged helix' DNA-binding domain"/>
    <property type="match status" value="1"/>
</dbReference>
<name>D6TFF3_KTERA</name>
<accession>D6TFF3</accession>
<evidence type="ECO:0000313" key="6">
    <source>
        <dbReference type="Proteomes" id="UP000004508"/>
    </source>
</evidence>
<dbReference type="InParanoid" id="D6TFF3"/>
<evidence type="ECO:0000256" key="2">
    <source>
        <dbReference type="ARBA" id="ARBA00023125"/>
    </source>
</evidence>
<evidence type="ECO:0000256" key="1">
    <source>
        <dbReference type="ARBA" id="ARBA00023015"/>
    </source>
</evidence>
<dbReference type="GO" id="GO:0003677">
    <property type="term" value="F:DNA binding"/>
    <property type="evidence" value="ECO:0007669"/>
    <property type="project" value="UniProtKB-KW"/>
</dbReference>
<dbReference type="eggNOG" id="COG1733">
    <property type="taxonomic scope" value="Bacteria"/>
</dbReference>
<keyword evidence="1" id="KW-0805">Transcription regulation</keyword>
<dbReference type="STRING" id="485913.Krac_10114"/>
<dbReference type="AlphaFoldDB" id="D6TFF3"/>
<keyword evidence="2" id="KW-0238">DNA-binding</keyword>
<sequence length="157" mass="17769">MNMKTMHQRRSLCPISFSLEMVGDLWSLLIVRDIIYFGRKTYGEFLSSDEGIARNILATRLVQLEQKGILLKKPHPTDGRKDVYELTEKGLDLIPILLDMAEWGAKHEPETAGSEAWLQEVNMGKEALIQLIRETVQEGGSIFVGKENVLSKLQNAK</sequence>
<dbReference type="EMBL" id="ADVG01000001">
    <property type="protein sequence ID" value="EFH88633.1"/>
    <property type="molecule type" value="Genomic_DNA"/>
</dbReference>
<gene>
    <name evidence="5" type="ORF">Krac_10114</name>
</gene>
<dbReference type="InterPro" id="IPR036390">
    <property type="entry name" value="WH_DNA-bd_sf"/>
</dbReference>
<evidence type="ECO:0000259" key="4">
    <source>
        <dbReference type="PROSITE" id="PS51118"/>
    </source>
</evidence>
<comment type="caution">
    <text evidence="5">The sequence shown here is derived from an EMBL/GenBank/DDBJ whole genome shotgun (WGS) entry which is preliminary data.</text>
</comment>
<dbReference type="InterPro" id="IPR036388">
    <property type="entry name" value="WH-like_DNA-bd_sf"/>
</dbReference>
<keyword evidence="3" id="KW-0804">Transcription</keyword>
<dbReference type="PANTHER" id="PTHR33204">
    <property type="entry name" value="TRANSCRIPTIONAL REGULATOR, MARR FAMILY"/>
    <property type="match status" value="1"/>
</dbReference>
<dbReference type="Gene3D" id="1.10.10.10">
    <property type="entry name" value="Winged helix-like DNA-binding domain superfamily/Winged helix DNA-binding domain"/>
    <property type="match status" value="1"/>
</dbReference>
<dbReference type="InterPro" id="IPR002577">
    <property type="entry name" value="HTH_HxlR"/>
</dbReference>
<keyword evidence="6" id="KW-1185">Reference proteome</keyword>
<evidence type="ECO:0000313" key="5">
    <source>
        <dbReference type="EMBL" id="EFH88633.1"/>
    </source>
</evidence>
<reference evidence="5 6" key="1">
    <citation type="journal article" date="2011" name="Stand. Genomic Sci.">
        <title>Non-contiguous finished genome sequence and contextual data of the filamentous soil bacterium Ktedonobacter racemifer type strain (SOSP1-21).</title>
        <authorList>
            <person name="Chang Y.J."/>
            <person name="Land M."/>
            <person name="Hauser L."/>
            <person name="Chertkov O."/>
            <person name="Del Rio T.G."/>
            <person name="Nolan M."/>
            <person name="Copeland A."/>
            <person name="Tice H."/>
            <person name="Cheng J.F."/>
            <person name="Lucas S."/>
            <person name="Han C."/>
            <person name="Goodwin L."/>
            <person name="Pitluck S."/>
            <person name="Ivanova N."/>
            <person name="Ovchinikova G."/>
            <person name="Pati A."/>
            <person name="Chen A."/>
            <person name="Palaniappan K."/>
            <person name="Mavromatis K."/>
            <person name="Liolios K."/>
            <person name="Brettin T."/>
            <person name="Fiebig A."/>
            <person name="Rohde M."/>
            <person name="Abt B."/>
            <person name="Goker M."/>
            <person name="Detter J.C."/>
            <person name="Woyke T."/>
            <person name="Bristow J."/>
            <person name="Eisen J.A."/>
            <person name="Markowitz V."/>
            <person name="Hugenholtz P."/>
            <person name="Kyrpides N.C."/>
            <person name="Klenk H.P."/>
            <person name="Lapidus A."/>
        </authorList>
    </citation>
    <scope>NUCLEOTIDE SEQUENCE [LARGE SCALE GENOMIC DNA]</scope>
    <source>
        <strain evidence="6">DSM 44963</strain>
    </source>
</reference>
<evidence type="ECO:0000256" key="3">
    <source>
        <dbReference type="ARBA" id="ARBA00023163"/>
    </source>
</evidence>
<dbReference type="PANTHER" id="PTHR33204:SF37">
    <property type="entry name" value="HTH-TYPE TRANSCRIPTIONAL REGULATOR YODB"/>
    <property type="match status" value="1"/>
</dbReference>
<organism evidence="5 6">
    <name type="scientific">Ktedonobacter racemifer DSM 44963</name>
    <dbReference type="NCBI Taxonomy" id="485913"/>
    <lineage>
        <taxon>Bacteria</taxon>
        <taxon>Bacillati</taxon>
        <taxon>Chloroflexota</taxon>
        <taxon>Ktedonobacteria</taxon>
        <taxon>Ktedonobacterales</taxon>
        <taxon>Ktedonobacteraceae</taxon>
        <taxon>Ktedonobacter</taxon>
    </lineage>
</organism>
<dbReference type="RefSeq" id="WP_007904737.1">
    <property type="nucleotide sequence ID" value="NZ_ADVG01000001.1"/>
</dbReference>
<protein>
    <submittedName>
        <fullName evidence="5">Transcriptional regulator, HxlR family</fullName>
    </submittedName>
</protein>
<dbReference type="Pfam" id="PF01638">
    <property type="entry name" value="HxlR"/>
    <property type="match status" value="1"/>
</dbReference>
<dbReference type="PROSITE" id="PS51118">
    <property type="entry name" value="HTH_HXLR"/>
    <property type="match status" value="1"/>
</dbReference>
<proteinExistence type="predicted"/>